<dbReference type="InterPro" id="IPR005312">
    <property type="entry name" value="DUF1759"/>
</dbReference>
<dbReference type="GO" id="GO:0015074">
    <property type="term" value="P:DNA integration"/>
    <property type="evidence" value="ECO:0007669"/>
    <property type="project" value="InterPro"/>
</dbReference>
<dbReference type="InterPro" id="IPR043128">
    <property type="entry name" value="Rev_trsase/Diguanyl_cyclase"/>
</dbReference>
<dbReference type="InterPro" id="IPR008042">
    <property type="entry name" value="Retrotrans_Pao"/>
</dbReference>
<gene>
    <name evidence="2" type="ORF">AVEN_230111_1</name>
</gene>
<sequence>MEPLKTKKKVLKTALTRLRDKVASAIKDADSIALRLFESKTSDLFNDFKLLFDSIFVTCKPEELDDFIKEKETIDDSIDELRLNVNRKMNKTDSEHSISSVSNCNASVLSDVKLPTLSVPTFNGKIENWIMFKDMFVASVIENKSISNSMKLQYLKASCRDEALRVIQSISISDANFVIAWKLLEDRYSNKRELLNAIIKKLLSQPNISESYSAILNLIDITNECIRSLEVLHYKVENLSETMIVFIIVEKLDKSTRYWWEKELNNSEDFDSLQIPKEHLPLNIKLADPYFYRPGKIDVLLGAEVFYQLLRFGQLEMPNSELKFQNSVFGFIATGSTSNSQSEEMKYTHCGLIYDCSDIGNDIKKFWQLESIGIKDDPSCNEVDQSLEIFEKIVRYKDNRYEVELPWKKDWHELNDNYSVAKKRLHSLVRRFKKNPDLNLQYRETLHDYEKNGIIEKVPNPENPINKPVFYMPHQPVFRDESSTTKMRIVFDASSSHSFQHLSLNDCLWPGPNLNSNIFDILINFRLNKFAFISDIEKAFLQLTLAEKDRDAVRFLWTENDTLQVYRFNRVLFGVRSSPFLLSASIKTHLKKFHDEFPTTTECLNRCFYVDDFISGADSLQDALEISMQAASIMDQASMVLRKWTTNSDELRQLWIREGLENQLQDNPISPRANSTKVLGMLWNTVEDYLIVGTQSLVDSLSNNENTKRHLLRAIGKIFDPLGLLSPFIIRVKCILQVLWMKEISWDEELPPDIQKTWCQWVSEVPRLSELQVPRYVLSSSTGEPTDVLELHCFCDASQKAYGVVIYTRVVKDCNVEVNLLVSKSRVAPLTKITMPRLELLGALLAARLASKVKAIVDLKRPSKVFFWTDSKITLHWIKGSSKRWKSFVSNRVTEIQSLCDTSAWAHCPGKQNPADFLSRGVNVEILLNSDLWWKGPQFLREVDVPTDTGNDDTSISLHDISDELKKTSGYSPLTLTVLNHNSFIDDILKISNNYMSIIRVVCYVLRFIHNVKNIERLAGHLAIKELQRAEIYLVQLVQQGEFAEEIKNLRKGATVPSNSKVKSLNCFLDESGILRVGGRLKYSDLSLDEKHPIVLPDKHPLTLIIVRYYHLKYLHVGSNALLYHIRRKFWIINGRNVCRKIVFQCVTCFKNKPVLESQIMGDLPRERVTPSFPFCYVGIDFCGPFHIKFKNQRKGILNKVYVCIFVCLSTKAIHLDFVSDLTSDAFIACLKRFFSRRGKSSKIFSDNAKNFVGASTELKKLCKMVSHPNESLANFLLSENIEWKFIPPKSPNFGGLWEAGVKSFKHHLKRVVGNAHLTLEEFLTIILEIESVLNSRPLTPLSTEFDNFETLSPGHFLIGRPLTSIVEPDLLNISENRLSKWKKITKYSQQIWRLWKKDYLNTLQQRSKWMFSKNNVKLGALVLIKDENMPSVKWLTGRISEIIISKDEKVRVVNVLLPTGKTLKRNVRDVCVLPIND</sequence>
<dbReference type="InterPro" id="IPR040676">
    <property type="entry name" value="DUF5641"/>
</dbReference>
<keyword evidence="3" id="KW-1185">Reference proteome</keyword>
<comment type="caution">
    <text evidence="2">The sequence shown here is derived from an EMBL/GenBank/DDBJ whole genome shotgun (WGS) entry which is preliminary data.</text>
</comment>
<dbReference type="SUPFAM" id="SSF56672">
    <property type="entry name" value="DNA/RNA polymerases"/>
    <property type="match status" value="1"/>
</dbReference>
<name>A0A4Y2NW67_ARAVE</name>
<proteinExistence type="predicted"/>
<dbReference type="InterPro" id="IPR012337">
    <property type="entry name" value="RNaseH-like_sf"/>
</dbReference>
<dbReference type="PROSITE" id="PS50994">
    <property type="entry name" value="INTEGRASE"/>
    <property type="match status" value="1"/>
</dbReference>
<dbReference type="Pfam" id="PF17921">
    <property type="entry name" value="Integrase_H2C2"/>
    <property type="match status" value="1"/>
</dbReference>
<dbReference type="Pfam" id="PF05380">
    <property type="entry name" value="Peptidase_A17"/>
    <property type="match status" value="1"/>
</dbReference>
<dbReference type="Gene3D" id="3.30.420.10">
    <property type="entry name" value="Ribonuclease H-like superfamily/Ribonuclease H"/>
    <property type="match status" value="1"/>
</dbReference>
<feature type="domain" description="Integrase catalytic" evidence="1">
    <location>
        <begin position="1170"/>
        <end position="1362"/>
    </location>
</feature>
<organism evidence="2 3">
    <name type="scientific">Araneus ventricosus</name>
    <name type="common">Orbweaver spider</name>
    <name type="synonym">Epeira ventricosa</name>
    <dbReference type="NCBI Taxonomy" id="182803"/>
    <lineage>
        <taxon>Eukaryota</taxon>
        <taxon>Metazoa</taxon>
        <taxon>Ecdysozoa</taxon>
        <taxon>Arthropoda</taxon>
        <taxon>Chelicerata</taxon>
        <taxon>Arachnida</taxon>
        <taxon>Araneae</taxon>
        <taxon>Araneomorphae</taxon>
        <taxon>Entelegynae</taxon>
        <taxon>Araneoidea</taxon>
        <taxon>Araneidae</taxon>
        <taxon>Araneus</taxon>
    </lineage>
</organism>
<dbReference type="InterPro" id="IPR043502">
    <property type="entry name" value="DNA/RNA_pol_sf"/>
</dbReference>
<dbReference type="Pfam" id="PF03564">
    <property type="entry name" value="DUF1759"/>
    <property type="match status" value="1"/>
</dbReference>
<dbReference type="GO" id="GO:0003676">
    <property type="term" value="F:nucleic acid binding"/>
    <property type="evidence" value="ECO:0007669"/>
    <property type="project" value="InterPro"/>
</dbReference>
<dbReference type="Gene3D" id="3.30.70.270">
    <property type="match status" value="1"/>
</dbReference>
<evidence type="ECO:0000259" key="1">
    <source>
        <dbReference type="PROSITE" id="PS50994"/>
    </source>
</evidence>
<evidence type="ECO:0000313" key="3">
    <source>
        <dbReference type="Proteomes" id="UP000499080"/>
    </source>
</evidence>
<reference evidence="2 3" key="1">
    <citation type="journal article" date="2019" name="Sci. Rep.">
        <title>Orb-weaving spider Araneus ventricosus genome elucidates the spidroin gene catalogue.</title>
        <authorList>
            <person name="Kono N."/>
            <person name="Nakamura H."/>
            <person name="Ohtoshi R."/>
            <person name="Moran D.A.P."/>
            <person name="Shinohara A."/>
            <person name="Yoshida Y."/>
            <person name="Fujiwara M."/>
            <person name="Mori M."/>
            <person name="Tomita M."/>
            <person name="Arakawa K."/>
        </authorList>
    </citation>
    <scope>NUCLEOTIDE SEQUENCE [LARGE SCALE GENOMIC DNA]</scope>
</reference>
<protein>
    <recommendedName>
        <fullName evidence="1">Integrase catalytic domain-containing protein</fullName>
    </recommendedName>
</protein>
<dbReference type="GO" id="GO:0042575">
    <property type="term" value="C:DNA polymerase complex"/>
    <property type="evidence" value="ECO:0007669"/>
    <property type="project" value="UniProtKB-ARBA"/>
</dbReference>
<dbReference type="InterPro" id="IPR036397">
    <property type="entry name" value="RNaseH_sf"/>
</dbReference>
<dbReference type="SUPFAM" id="SSF53098">
    <property type="entry name" value="Ribonuclease H-like"/>
    <property type="match status" value="1"/>
</dbReference>
<accession>A0A4Y2NW67</accession>
<dbReference type="InterPro" id="IPR041588">
    <property type="entry name" value="Integrase_H2C2"/>
</dbReference>
<dbReference type="EMBL" id="BGPR01009987">
    <property type="protein sequence ID" value="GBN43571.1"/>
    <property type="molecule type" value="Genomic_DNA"/>
</dbReference>
<dbReference type="Pfam" id="PF18701">
    <property type="entry name" value="DUF5641"/>
    <property type="match status" value="1"/>
</dbReference>
<dbReference type="InterPro" id="IPR001584">
    <property type="entry name" value="Integrase_cat-core"/>
</dbReference>
<dbReference type="Proteomes" id="UP000499080">
    <property type="component" value="Unassembled WGS sequence"/>
</dbReference>
<dbReference type="GO" id="GO:0071897">
    <property type="term" value="P:DNA biosynthetic process"/>
    <property type="evidence" value="ECO:0007669"/>
    <property type="project" value="UniProtKB-ARBA"/>
</dbReference>
<dbReference type="Gene3D" id="3.10.10.10">
    <property type="entry name" value="HIV Type 1 Reverse Transcriptase, subunit A, domain 1"/>
    <property type="match status" value="1"/>
</dbReference>
<dbReference type="PANTHER" id="PTHR47331:SF1">
    <property type="entry name" value="GAG-LIKE PROTEIN"/>
    <property type="match status" value="1"/>
</dbReference>
<dbReference type="OrthoDB" id="6630969at2759"/>
<evidence type="ECO:0000313" key="2">
    <source>
        <dbReference type="EMBL" id="GBN43571.1"/>
    </source>
</evidence>
<dbReference type="PANTHER" id="PTHR47331">
    <property type="entry name" value="PHD-TYPE DOMAIN-CONTAINING PROTEIN"/>
    <property type="match status" value="1"/>
</dbReference>